<evidence type="ECO:0000256" key="1">
    <source>
        <dbReference type="ARBA" id="ARBA00005056"/>
    </source>
</evidence>
<dbReference type="NCBIfam" id="NF004976">
    <property type="entry name" value="PRK06349.1"/>
    <property type="match status" value="1"/>
</dbReference>
<evidence type="ECO:0000256" key="7">
    <source>
        <dbReference type="ARBA" id="ARBA00022697"/>
    </source>
</evidence>
<evidence type="ECO:0000256" key="14">
    <source>
        <dbReference type="RuleBase" id="RU000579"/>
    </source>
</evidence>
<dbReference type="FunFam" id="3.30.360.10:FF:000005">
    <property type="entry name" value="Homoserine dehydrogenase"/>
    <property type="match status" value="1"/>
</dbReference>
<organism evidence="18 19">
    <name type="scientific">Candidatus Choladousia intestinavium</name>
    <dbReference type="NCBI Taxonomy" id="2840727"/>
    <lineage>
        <taxon>Bacteria</taxon>
        <taxon>Bacillati</taxon>
        <taxon>Bacillota</taxon>
        <taxon>Clostridia</taxon>
        <taxon>Lachnospirales</taxon>
        <taxon>Lachnospiraceae</taxon>
        <taxon>Lachnospiraceae incertae sedis</taxon>
        <taxon>Candidatus Choladousia</taxon>
    </lineage>
</organism>
<evidence type="ECO:0000259" key="16">
    <source>
        <dbReference type="Pfam" id="PF00742"/>
    </source>
</evidence>
<dbReference type="Pfam" id="PF03447">
    <property type="entry name" value="NAD_binding_3"/>
    <property type="match status" value="1"/>
</dbReference>
<dbReference type="Proteomes" id="UP000886757">
    <property type="component" value="Unassembled WGS sequence"/>
</dbReference>
<proteinExistence type="inferred from homology"/>
<keyword evidence="8 14" id="KW-0560">Oxidoreductase</keyword>
<dbReference type="InterPro" id="IPR016204">
    <property type="entry name" value="HDH"/>
</dbReference>
<dbReference type="PIRSF" id="PIRSF000098">
    <property type="entry name" value="Homoser_dehydrog"/>
    <property type="match status" value="1"/>
</dbReference>
<evidence type="ECO:0000313" key="18">
    <source>
        <dbReference type="EMBL" id="HIR14072.1"/>
    </source>
</evidence>
<accession>A0A9D1AD72</accession>
<dbReference type="EC" id="1.1.1.3" evidence="4 14"/>
<feature type="binding site" evidence="13">
    <location>
        <position position="185"/>
    </location>
    <ligand>
        <name>L-homoserine</name>
        <dbReference type="ChEBI" id="CHEBI:57476"/>
    </ligand>
</feature>
<comment type="similarity">
    <text evidence="3 15">Belongs to the homoserine dehydrogenase family.</text>
</comment>
<comment type="catalytic activity">
    <reaction evidence="11">
        <text>L-homoserine + NADP(+) = L-aspartate 4-semialdehyde + NADPH + H(+)</text>
        <dbReference type="Rhea" id="RHEA:15761"/>
        <dbReference type="ChEBI" id="CHEBI:15378"/>
        <dbReference type="ChEBI" id="CHEBI:57476"/>
        <dbReference type="ChEBI" id="CHEBI:57783"/>
        <dbReference type="ChEBI" id="CHEBI:58349"/>
        <dbReference type="ChEBI" id="CHEBI:537519"/>
        <dbReference type="EC" id="1.1.1.3"/>
    </reaction>
    <physiologicalReaction direction="right-to-left" evidence="11">
        <dbReference type="Rhea" id="RHEA:15763"/>
    </physiologicalReaction>
</comment>
<dbReference type="InterPro" id="IPR001342">
    <property type="entry name" value="HDH_cat"/>
</dbReference>
<dbReference type="GO" id="GO:0050661">
    <property type="term" value="F:NADP binding"/>
    <property type="evidence" value="ECO:0007669"/>
    <property type="project" value="InterPro"/>
</dbReference>
<feature type="binding site" evidence="13">
    <location>
        <begin position="7"/>
        <end position="14"/>
    </location>
    <ligand>
        <name>NADP(+)</name>
        <dbReference type="ChEBI" id="CHEBI:58349"/>
    </ligand>
</feature>
<evidence type="ECO:0000256" key="6">
    <source>
        <dbReference type="ARBA" id="ARBA00022605"/>
    </source>
</evidence>
<dbReference type="PANTHER" id="PTHR43331:SF1">
    <property type="entry name" value="HOMOSERINE DEHYDROGENASE"/>
    <property type="match status" value="1"/>
</dbReference>
<dbReference type="Pfam" id="PF00742">
    <property type="entry name" value="Homoserine_dh"/>
    <property type="match status" value="1"/>
</dbReference>
<feature type="domain" description="Aspartate/homoserine dehydrogenase NAD-binding" evidence="17">
    <location>
        <begin position="8"/>
        <end position="124"/>
    </location>
</feature>
<evidence type="ECO:0000256" key="5">
    <source>
        <dbReference type="ARBA" id="ARBA00013376"/>
    </source>
</evidence>
<dbReference type="Gene3D" id="3.30.360.10">
    <property type="entry name" value="Dihydrodipicolinate Reductase, domain 2"/>
    <property type="match status" value="1"/>
</dbReference>
<evidence type="ECO:0000256" key="15">
    <source>
        <dbReference type="RuleBase" id="RU004171"/>
    </source>
</evidence>
<protein>
    <recommendedName>
        <fullName evidence="5 14">Homoserine dehydrogenase</fullName>
        <ecNumber evidence="4 14">1.1.1.3</ecNumber>
    </recommendedName>
</protein>
<comment type="pathway">
    <text evidence="2 14">Amino-acid biosynthesis; L-methionine biosynthesis via de novo pathway; L-homoserine from L-aspartate: step 3/3.</text>
</comment>
<evidence type="ECO:0000256" key="3">
    <source>
        <dbReference type="ARBA" id="ARBA00006753"/>
    </source>
</evidence>
<evidence type="ECO:0000256" key="8">
    <source>
        <dbReference type="ARBA" id="ARBA00023002"/>
    </source>
</evidence>
<gene>
    <name evidence="18" type="ORF">IAB31_09150</name>
</gene>
<dbReference type="InterPro" id="IPR019811">
    <property type="entry name" value="HDH_CS"/>
</dbReference>
<keyword evidence="9" id="KW-0915">Sodium</keyword>
<dbReference type="SUPFAM" id="SSF51735">
    <property type="entry name" value="NAD(P)-binding Rossmann-fold domains"/>
    <property type="match status" value="1"/>
</dbReference>
<dbReference type="SUPFAM" id="SSF55347">
    <property type="entry name" value="Glyceraldehyde-3-phosphate dehydrogenase-like, C-terminal domain"/>
    <property type="match status" value="1"/>
</dbReference>
<dbReference type="PROSITE" id="PS01042">
    <property type="entry name" value="HOMOSER_DHGENASE"/>
    <property type="match status" value="1"/>
</dbReference>
<sequence length="405" mass="43957">MIQTAVLGYGTVGSGVVKVIETNHDSIEKKAGVDLGVKYVLDLRDFPGDPVQKKIVHDFDVILSDPEIRIVVETMGGLEPAYTFTKKALEAGKSVCTSNKELVARHGTELLQTAREHNASYMFEASCGGGIPIIRPLRTCLCADVIDEITGILNGTTNYILTKMIEEGREFSDVLREAQQKGYAERNPEADVEGHDACRKIAILSSLAYGKRVDFTDVYTEGITKITPADIQYAKAMGRTIKLLAFSKKEGEQVTAMVAPYLVDKEDPLASVNGVFNAIFVHGNMLGDAMFYGQGAGKEATASAVVADVIEEAQVLGRSVMSSWDPEKLVLTDVSGTEKQFFVRAKGEASEAEKVFGPVKLVQAGLEGEYGFVTERMSEGAFLKKAGEFGAMISMLRLRDKSKAE</sequence>
<keyword evidence="7 14" id="KW-0791">Threonine biosynthesis</keyword>
<keyword evidence="13 14" id="KW-0521">NADP</keyword>
<reference evidence="18" key="1">
    <citation type="submission" date="2020-10" db="EMBL/GenBank/DDBJ databases">
        <authorList>
            <person name="Gilroy R."/>
        </authorList>
    </citation>
    <scope>NUCLEOTIDE SEQUENCE</scope>
    <source>
        <strain evidence="18">ChiSjej4B22-8148</strain>
    </source>
</reference>
<feature type="binding site" evidence="13">
    <location>
        <position position="100"/>
    </location>
    <ligand>
        <name>NADPH</name>
        <dbReference type="ChEBI" id="CHEBI:57783"/>
    </ligand>
</feature>
<dbReference type="InterPro" id="IPR036291">
    <property type="entry name" value="NAD(P)-bd_dom_sf"/>
</dbReference>
<dbReference type="EMBL" id="DVGK01000106">
    <property type="protein sequence ID" value="HIR14072.1"/>
    <property type="molecule type" value="Genomic_DNA"/>
</dbReference>
<evidence type="ECO:0000256" key="9">
    <source>
        <dbReference type="ARBA" id="ARBA00023053"/>
    </source>
</evidence>
<evidence type="ECO:0000256" key="13">
    <source>
        <dbReference type="PIRSR" id="PIRSR000098-2"/>
    </source>
</evidence>
<name>A0A9D1AD72_9FIRM</name>
<dbReference type="GO" id="GO:0004412">
    <property type="term" value="F:homoserine dehydrogenase activity"/>
    <property type="evidence" value="ECO:0007669"/>
    <property type="project" value="UniProtKB-EC"/>
</dbReference>
<evidence type="ECO:0000256" key="11">
    <source>
        <dbReference type="ARBA" id="ARBA00048841"/>
    </source>
</evidence>
<evidence type="ECO:0000256" key="2">
    <source>
        <dbReference type="ARBA" id="ARBA00005062"/>
    </source>
</evidence>
<evidence type="ECO:0000256" key="10">
    <source>
        <dbReference type="ARBA" id="ARBA00023167"/>
    </source>
</evidence>
<dbReference type="Gene3D" id="3.40.50.720">
    <property type="entry name" value="NAD(P)-binding Rossmann-like Domain"/>
    <property type="match status" value="1"/>
</dbReference>
<dbReference type="AlphaFoldDB" id="A0A9D1AD72"/>
<dbReference type="PANTHER" id="PTHR43331">
    <property type="entry name" value="HOMOSERINE DEHYDROGENASE"/>
    <property type="match status" value="1"/>
</dbReference>
<dbReference type="GO" id="GO:0009088">
    <property type="term" value="P:threonine biosynthetic process"/>
    <property type="evidence" value="ECO:0007669"/>
    <property type="project" value="UniProtKB-KW"/>
</dbReference>
<dbReference type="InterPro" id="IPR005106">
    <property type="entry name" value="Asp/hSer_DH_NAD-bd"/>
</dbReference>
<dbReference type="Gene3D" id="3.30.70.260">
    <property type="match status" value="1"/>
</dbReference>
<dbReference type="GO" id="GO:0009086">
    <property type="term" value="P:methionine biosynthetic process"/>
    <property type="evidence" value="ECO:0007669"/>
    <property type="project" value="UniProtKB-KW"/>
</dbReference>
<evidence type="ECO:0000256" key="12">
    <source>
        <dbReference type="PIRSR" id="PIRSR000098-1"/>
    </source>
</evidence>
<comment type="pathway">
    <text evidence="1 14">Amino-acid biosynthesis; L-threonine biosynthesis; L-threonine from L-aspartate: step 3/5.</text>
</comment>
<feature type="domain" description="Homoserine dehydrogenase catalytic" evidence="16">
    <location>
        <begin position="132"/>
        <end position="310"/>
    </location>
</feature>
<reference evidence="18" key="2">
    <citation type="journal article" date="2021" name="PeerJ">
        <title>Extensive microbial diversity within the chicken gut microbiome revealed by metagenomics and culture.</title>
        <authorList>
            <person name="Gilroy R."/>
            <person name="Ravi A."/>
            <person name="Getino M."/>
            <person name="Pursley I."/>
            <person name="Horton D.L."/>
            <person name="Alikhan N.F."/>
            <person name="Baker D."/>
            <person name="Gharbi K."/>
            <person name="Hall N."/>
            <person name="Watson M."/>
            <person name="Adriaenssens E.M."/>
            <person name="Foster-Nyarko E."/>
            <person name="Jarju S."/>
            <person name="Secka A."/>
            <person name="Antonio M."/>
            <person name="Oren A."/>
            <person name="Chaudhuri R.R."/>
            <person name="La Ragione R."/>
            <person name="Hildebrand F."/>
            <person name="Pallen M.J."/>
        </authorList>
    </citation>
    <scope>NUCLEOTIDE SEQUENCE</scope>
    <source>
        <strain evidence="18">ChiSjej4B22-8148</strain>
    </source>
</reference>
<evidence type="ECO:0000259" key="17">
    <source>
        <dbReference type="Pfam" id="PF03447"/>
    </source>
</evidence>
<comment type="caution">
    <text evidence="18">The sequence shown here is derived from an EMBL/GenBank/DDBJ whole genome shotgun (WGS) entry which is preliminary data.</text>
</comment>
<evidence type="ECO:0000256" key="4">
    <source>
        <dbReference type="ARBA" id="ARBA00013213"/>
    </source>
</evidence>
<feature type="active site" description="Proton donor" evidence="12">
    <location>
        <position position="200"/>
    </location>
</feature>
<evidence type="ECO:0000313" key="19">
    <source>
        <dbReference type="Proteomes" id="UP000886757"/>
    </source>
</evidence>
<keyword evidence="10 14" id="KW-0486">Methionine biosynthesis</keyword>
<keyword evidence="6 14" id="KW-0028">Amino-acid biosynthesis</keyword>